<feature type="non-terminal residue" evidence="8">
    <location>
        <position position="1"/>
    </location>
</feature>
<evidence type="ECO:0000259" key="7">
    <source>
        <dbReference type="PROSITE" id="PS50109"/>
    </source>
</evidence>
<dbReference type="Proteomes" id="UP001171945">
    <property type="component" value="Unassembled WGS sequence"/>
</dbReference>
<sequence>QSEIEEILSYLNVSKTTKRGFAFCKLSKLESMITAIKKMLYIKSVIVSQQDIDEPDKTYLSASNEMMELILTELFSNAKKFHPNGTPTLKVNIATVPNGIRIQVCDNGIRLSPEQLAGIWTPYYQGEKFHTGEVKGMGLGLSMVASIIWNIGGTCNAYNRTDISGLVIELILPFD</sequence>
<feature type="domain" description="Histidine kinase" evidence="7">
    <location>
        <begin position="1"/>
        <end position="175"/>
    </location>
</feature>
<dbReference type="InterPro" id="IPR050351">
    <property type="entry name" value="BphY/WalK/GraS-like"/>
</dbReference>
<dbReference type="InterPro" id="IPR005467">
    <property type="entry name" value="His_kinase_dom"/>
</dbReference>
<dbReference type="PANTHER" id="PTHR45453:SF1">
    <property type="entry name" value="PHOSPHATE REGULON SENSOR PROTEIN PHOR"/>
    <property type="match status" value="1"/>
</dbReference>
<accession>A0ABT7VWA5</accession>
<dbReference type="PANTHER" id="PTHR45453">
    <property type="entry name" value="PHOSPHATE REGULON SENSOR PROTEIN PHOR"/>
    <property type="match status" value="1"/>
</dbReference>
<evidence type="ECO:0000256" key="6">
    <source>
        <dbReference type="ARBA" id="ARBA00023012"/>
    </source>
</evidence>
<evidence type="ECO:0000256" key="1">
    <source>
        <dbReference type="ARBA" id="ARBA00000085"/>
    </source>
</evidence>
<name>A0ABT7VWA5_9GAMM</name>
<dbReference type="EC" id="2.7.13.3" evidence="2"/>
<evidence type="ECO:0000256" key="4">
    <source>
        <dbReference type="ARBA" id="ARBA00022679"/>
    </source>
</evidence>
<evidence type="ECO:0000313" key="9">
    <source>
        <dbReference type="Proteomes" id="UP001171945"/>
    </source>
</evidence>
<comment type="catalytic activity">
    <reaction evidence="1">
        <text>ATP + protein L-histidine = ADP + protein N-phospho-L-histidine.</text>
        <dbReference type="EC" id="2.7.13.3"/>
    </reaction>
</comment>
<dbReference type="EMBL" id="JAUCGM010000907">
    <property type="protein sequence ID" value="MDM8563836.1"/>
    <property type="molecule type" value="Genomic_DNA"/>
</dbReference>
<organism evidence="8 9">
    <name type="scientific">Candidatus Marithioploca araucensis</name>
    <dbReference type="NCBI Taxonomy" id="70273"/>
    <lineage>
        <taxon>Bacteria</taxon>
        <taxon>Pseudomonadati</taxon>
        <taxon>Pseudomonadota</taxon>
        <taxon>Gammaproteobacteria</taxon>
        <taxon>Thiotrichales</taxon>
        <taxon>Thiotrichaceae</taxon>
        <taxon>Candidatus Marithioploca</taxon>
    </lineage>
</organism>
<dbReference type="Pfam" id="PF02518">
    <property type="entry name" value="HATPase_c"/>
    <property type="match status" value="1"/>
</dbReference>
<dbReference type="InterPro" id="IPR004358">
    <property type="entry name" value="Sig_transdc_His_kin-like_C"/>
</dbReference>
<evidence type="ECO:0000256" key="3">
    <source>
        <dbReference type="ARBA" id="ARBA00022553"/>
    </source>
</evidence>
<gene>
    <name evidence="8" type="ORF">QUF54_10830</name>
</gene>
<dbReference type="SUPFAM" id="SSF55874">
    <property type="entry name" value="ATPase domain of HSP90 chaperone/DNA topoisomerase II/histidine kinase"/>
    <property type="match status" value="1"/>
</dbReference>
<dbReference type="Gene3D" id="3.30.565.10">
    <property type="entry name" value="Histidine kinase-like ATPase, C-terminal domain"/>
    <property type="match status" value="1"/>
</dbReference>
<keyword evidence="6" id="KW-0902">Two-component regulatory system</keyword>
<comment type="caution">
    <text evidence="8">The sequence shown here is derived from an EMBL/GenBank/DDBJ whole genome shotgun (WGS) entry which is preliminary data.</text>
</comment>
<proteinExistence type="predicted"/>
<keyword evidence="9" id="KW-1185">Reference proteome</keyword>
<dbReference type="InterPro" id="IPR036890">
    <property type="entry name" value="HATPase_C_sf"/>
</dbReference>
<evidence type="ECO:0000256" key="5">
    <source>
        <dbReference type="ARBA" id="ARBA00022777"/>
    </source>
</evidence>
<reference evidence="8" key="1">
    <citation type="submission" date="2023-06" db="EMBL/GenBank/DDBJ databases">
        <title>Uncultivated large filamentous bacteria from sulfidic sediments reveal new species and different genomic features in energy metabolism and defense.</title>
        <authorList>
            <person name="Fonseca A."/>
        </authorList>
    </citation>
    <scope>NUCLEOTIDE SEQUENCE</scope>
    <source>
        <strain evidence="8">HSG4</strain>
    </source>
</reference>
<dbReference type="SMART" id="SM00387">
    <property type="entry name" value="HATPase_c"/>
    <property type="match status" value="1"/>
</dbReference>
<keyword evidence="4" id="KW-0808">Transferase</keyword>
<keyword evidence="5 8" id="KW-0418">Kinase</keyword>
<dbReference type="PROSITE" id="PS50109">
    <property type="entry name" value="HIS_KIN"/>
    <property type="match status" value="1"/>
</dbReference>
<dbReference type="InterPro" id="IPR003594">
    <property type="entry name" value="HATPase_dom"/>
</dbReference>
<evidence type="ECO:0000313" key="8">
    <source>
        <dbReference type="EMBL" id="MDM8563836.1"/>
    </source>
</evidence>
<dbReference type="PRINTS" id="PR00344">
    <property type="entry name" value="BCTRLSENSOR"/>
</dbReference>
<protein>
    <recommendedName>
        <fullName evidence="2">histidine kinase</fullName>
        <ecNumber evidence="2">2.7.13.3</ecNumber>
    </recommendedName>
</protein>
<evidence type="ECO:0000256" key="2">
    <source>
        <dbReference type="ARBA" id="ARBA00012438"/>
    </source>
</evidence>
<keyword evidence="3" id="KW-0597">Phosphoprotein</keyword>
<dbReference type="GO" id="GO:0016301">
    <property type="term" value="F:kinase activity"/>
    <property type="evidence" value="ECO:0007669"/>
    <property type="project" value="UniProtKB-KW"/>
</dbReference>